<dbReference type="Proteomes" id="UP000824540">
    <property type="component" value="Unassembled WGS sequence"/>
</dbReference>
<feature type="compositionally biased region" description="Polar residues" evidence="1">
    <location>
        <begin position="43"/>
        <end position="52"/>
    </location>
</feature>
<organism evidence="2 3">
    <name type="scientific">Albula glossodonta</name>
    <name type="common">roundjaw bonefish</name>
    <dbReference type="NCBI Taxonomy" id="121402"/>
    <lineage>
        <taxon>Eukaryota</taxon>
        <taxon>Metazoa</taxon>
        <taxon>Chordata</taxon>
        <taxon>Craniata</taxon>
        <taxon>Vertebrata</taxon>
        <taxon>Euteleostomi</taxon>
        <taxon>Actinopterygii</taxon>
        <taxon>Neopterygii</taxon>
        <taxon>Teleostei</taxon>
        <taxon>Albuliformes</taxon>
        <taxon>Albulidae</taxon>
        <taxon>Albula</taxon>
    </lineage>
</organism>
<reference evidence="2" key="1">
    <citation type="thesis" date="2021" institute="BYU ScholarsArchive" country="Provo, UT, USA">
        <title>Applications of and Algorithms for Genome Assembly and Genomic Analyses with an Emphasis on Marine Teleosts.</title>
        <authorList>
            <person name="Pickett B.D."/>
        </authorList>
    </citation>
    <scope>NUCLEOTIDE SEQUENCE</scope>
    <source>
        <strain evidence="2">HI-2016</strain>
    </source>
</reference>
<dbReference type="EMBL" id="JAFBMS010000005">
    <property type="protein sequence ID" value="KAG9352691.1"/>
    <property type="molecule type" value="Genomic_DNA"/>
</dbReference>
<feature type="region of interest" description="Disordered" evidence="1">
    <location>
        <begin position="40"/>
        <end position="69"/>
    </location>
</feature>
<sequence length="69" mass="7987">MYPLHFGRVKVPHAKDERGKRPHHIQLLYRRDIERMDCLRQARSASHTTPQGPQEGREIKSTGAVKQAD</sequence>
<accession>A0A8T2PM26</accession>
<evidence type="ECO:0000256" key="1">
    <source>
        <dbReference type="SAM" id="MobiDB-lite"/>
    </source>
</evidence>
<gene>
    <name evidence="2" type="ORF">JZ751_021105</name>
</gene>
<proteinExistence type="predicted"/>
<dbReference type="AlphaFoldDB" id="A0A8T2PM26"/>
<feature type="region of interest" description="Disordered" evidence="1">
    <location>
        <begin position="1"/>
        <end position="21"/>
    </location>
</feature>
<evidence type="ECO:0000313" key="3">
    <source>
        <dbReference type="Proteomes" id="UP000824540"/>
    </source>
</evidence>
<name>A0A8T2PM26_9TELE</name>
<keyword evidence="3" id="KW-1185">Reference proteome</keyword>
<comment type="caution">
    <text evidence="2">The sequence shown here is derived from an EMBL/GenBank/DDBJ whole genome shotgun (WGS) entry which is preliminary data.</text>
</comment>
<protein>
    <submittedName>
        <fullName evidence="2">Uncharacterized protein</fullName>
    </submittedName>
</protein>
<evidence type="ECO:0000313" key="2">
    <source>
        <dbReference type="EMBL" id="KAG9352691.1"/>
    </source>
</evidence>